<comment type="caution">
    <text evidence="2">The sequence shown here is derived from an EMBL/GenBank/DDBJ whole genome shotgun (WGS) entry which is preliminary data.</text>
</comment>
<feature type="transmembrane region" description="Helical" evidence="1">
    <location>
        <begin position="396"/>
        <end position="416"/>
    </location>
</feature>
<name>A0A7K3THU6_9BIFI</name>
<dbReference type="OrthoDB" id="2062742at2"/>
<dbReference type="Proteomes" id="UP000469763">
    <property type="component" value="Unassembled WGS sequence"/>
</dbReference>
<evidence type="ECO:0000313" key="3">
    <source>
        <dbReference type="Proteomes" id="UP000469763"/>
    </source>
</evidence>
<sequence>METKLMKHSRRSMTTVLMLVAVLLAGLLEVGVFNAPYWNTRGNVGQAATIDVGADLDPRADGTYDVTAFSGNTYLEVTSDEDIDYLLLSTDNAAQFGNETISFLLSTQQETDSGYYSGSRSIHYAPVSPTSGYVKVGGKSRIVKLLLQPKNVGDNIPITDITVNPQVPFRINSVRVALVIGLLWLAVLLRPKSELFAWRLQDGGQSQWRQWVWMAGLTMAEMLVLTAIWMFAGNGIHGYRGVTTGVGGHTVDWDQYGHLAESLLHGRAYLDIPVSDGLSQLSNPYSPATRYAAIANGDGPIYWDYAYYGGKYYSYFGVIPAVLVFVPYQLLRGRMLPTTYVVWLFAMISVIALNLLLVRVARAWFKGTASIGMTTALSLAFVLGSNMLCQMFSPNFYAVPVMASLAFSLTGLWAWLRAKRVPGRLSSGWVALGSLCIACNLGCRPQFILVALLSIPLFWTELVRDRLLLSVRGWKATLAALLPFLLVFIPILAYNQMRFGNPLAFGSQYNLTGFDATSPVISWTSLLPMVFYYLLQPLNFTGYFPFFSAEVATYRTWVPTEPLPGGILMIAPFMLAAALIMQLKRLEDRTPLALSWLALACALAVLAADGMLGGSSWRYYTDFAWLFMIPTVFVMYRIDADTQRSVRDGAVEGVESEEVSRAQVSRLTFRCFMALLVLSLIVQLLMLFMENRYYSLIDTRPQLYFIFSNMFMAF</sequence>
<feature type="transmembrane region" description="Helical" evidence="1">
    <location>
        <begin position="593"/>
        <end position="613"/>
    </location>
</feature>
<protein>
    <recommendedName>
        <fullName evidence="4">Glycosyltransferase</fullName>
    </recommendedName>
</protein>
<feature type="transmembrane region" description="Helical" evidence="1">
    <location>
        <begin position="312"/>
        <end position="331"/>
    </location>
</feature>
<feature type="transmembrane region" description="Helical" evidence="1">
    <location>
        <begin position="563"/>
        <end position="581"/>
    </location>
</feature>
<feature type="transmembrane region" description="Helical" evidence="1">
    <location>
        <begin position="173"/>
        <end position="190"/>
    </location>
</feature>
<accession>A0A7K3THU6</accession>
<keyword evidence="3" id="KW-1185">Reference proteome</keyword>
<evidence type="ECO:0000256" key="1">
    <source>
        <dbReference type="SAM" id="Phobius"/>
    </source>
</evidence>
<feature type="transmembrane region" description="Helical" evidence="1">
    <location>
        <begin position="619"/>
        <end position="638"/>
    </location>
</feature>
<keyword evidence="1" id="KW-0472">Membrane</keyword>
<feature type="transmembrane region" description="Helical" evidence="1">
    <location>
        <begin position="428"/>
        <end position="455"/>
    </location>
</feature>
<feature type="transmembrane region" description="Helical" evidence="1">
    <location>
        <begin position="667"/>
        <end position="689"/>
    </location>
</feature>
<gene>
    <name evidence="2" type="ORF">GFD22_06745</name>
</gene>
<evidence type="ECO:0008006" key="4">
    <source>
        <dbReference type="Google" id="ProtNLM"/>
    </source>
</evidence>
<feature type="transmembrane region" description="Helical" evidence="1">
    <location>
        <begin position="211"/>
        <end position="232"/>
    </location>
</feature>
<evidence type="ECO:0000313" key="2">
    <source>
        <dbReference type="EMBL" id="NEG78667.1"/>
    </source>
</evidence>
<dbReference type="EMBL" id="WHZY01000009">
    <property type="protein sequence ID" value="NEG78667.1"/>
    <property type="molecule type" value="Genomic_DNA"/>
</dbReference>
<keyword evidence="1" id="KW-0812">Transmembrane</keyword>
<feature type="transmembrane region" description="Helical" evidence="1">
    <location>
        <begin position="476"/>
        <end position="496"/>
    </location>
</feature>
<feature type="transmembrane region" description="Helical" evidence="1">
    <location>
        <begin position="338"/>
        <end position="357"/>
    </location>
</feature>
<keyword evidence="1" id="KW-1133">Transmembrane helix</keyword>
<dbReference type="RefSeq" id="WP_152350387.1">
    <property type="nucleotide sequence ID" value="NZ_WBSN01000008.1"/>
</dbReference>
<dbReference type="AlphaFoldDB" id="A0A7K3THU6"/>
<reference evidence="2 3" key="1">
    <citation type="submission" date="2019-10" db="EMBL/GenBank/DDBJ databases">
        <title>Bifidobacterium from non-human primates.</title>
        <authorList>
            <person name="Modesto M."/>
        </authorList>
    </citation>
    <scope>NUCLEOTIDE SEQUENCE [LARGE SCALE GENOMIC DNA]</scope>
    <source>
        <strain evidence="2 3">TREC</strain>
    </source>
</reference>
<feature type="transmembrane region" description="Helical" evidence="1">
    <location>
        <begin position="363"/>
        <end position="384"/>
    </location>
</feature>
<proteinExistence type="predicted"/>
<organism evidence="2 3">
    <name type="scientific">Bifidobacterium avesanii</name>
    <dbReference type="NCBI Taxonomy" id="1798157"/>
    <lineage>
        <taxon>Bacteria</taxon>
        <taxon>Bacillati</taxon>
        <taxon>Actinomycetota</taxon>
        <taxon>Actinomycetes</taxon>
        <taxon>Bifidobacteriales</taxon>
        <taxon>Bifidobacteriaceae</taxon>
        <taxon>Bifidobacterium</taxon>
    </lineage>
</organism>
<feature type="transmembrane region" description="Helical" evidence="1">
    <location>
        <begin position="516"/>
        <end position="535"/>
    </location>
</feature>